<comment type="caution">
    <text evidence="2">The sequence shown here is derived from an EMBL/GenBank/DDBJ whole genome shotgun (WGS) entry which is preliminary data.</text>
</comment>
<organism evidence="2 3">
    <name type="scientific">Kurthia gibsonii</name>
    <dbReference type="NCBI Taxonomy" id="33946"/>
    <lineage>
        <taxon>Bacteria</taxon>
        <taxon>Bacillati</taxon>
        <taxon>Bacillota</taxon>
        <taxon>Bacilli</taxon>
        <taxon>Bacillales</taxon>
        <taxon>Caryophanaceae</taxon>
        <taxon>Kurthia</taxon>
    </lineage>
</organism>
<feature type="transmembrane region" description="Helical" evidence="1">
    <location>
        <begin position="7"/>
        <end position="34"/>
    </location>
</feature>
<accession>A0ABU9LR74</accession>
<reference evidence="2 3" key="1">
    <citation type="submission" date="2024-04" db="EMBL/GenBank/DDBJ databases">
        <authorList>
            <person name="Wu Y.S."/>
            <person name="Zhang L."/>
        </authorList>
    </citation>
    <scope>NUCLEOTIDE SEQUENCE [LARGE SCALE GENOMIC DNA]</scope>
    <source>
        <strain evidence="2 3">KG-01</strain>
    </source>
</reference>
<feature type="transmembrane region" description="Helical" evidence="1">
    <location>
        <begin position="54"/>
        <end position="73"/>
    </location>
</feature>
<keyword evidence="1" id="KW-1133">Transmembrane helix</keyword>
<gene>
    <name evidence="2" type="ORF">AAF454_13140</name>
</gene>
<dbReference type="Proteomes" id="UP001398420">
    <property type="component" value="Unassembled WGS sequence"/>
</dbReference>
<sequence length="78" mass="8956">MTEKSSIVLSASFLIASGIVFSLEHIATMIYWFAQVFTGSYPTEPDHNPFLSNFFIIIFLILSLIFFTMFINLRGKRI</sequence>
<keyword evidence="1" id="KW-0812">Transmembrane</keyword>
<evidence type="ECO:0000313" key="3">
    <source>
        <dbReference type="Proteomes" id="UP001398420"/>
    </source>
</evidence>
<keyword evidence="1" id="KW-0472">Membrane</keyword>
<dbReference type="RefSeq" id="WP_087680558.1">
    <property type="nucleotide sequence ID" value="NZ_JAMWHJ010000010.1"/>
</dbReference>
<name>A0ABU9LR74_9BACL</name>
<evidence type="ECO:0000313" key="2">
    <source>
        <dbReference type="EMBL" id="MEL5989351.1"/>
    </source>
</evidence>
<dbReference type="EMBL" id="JBCEWA010000011">
    <property type="protein sequence ID" value="MEL5989351.1"/>
    <property type="molecule type" value="Genomic_DNA"/>
</dbReference>
<protein>
    <submittedName>
        <fullName evidence="2">Uncharacterized protein</fullName>
    </submittedName>
</protein>
<keyword evidence="3" id="KW-1185">Reference proteome</keyword>
<evidence type="ECO:0000256" key="1">
    <source>
        <dbReference type="SAM" id="Phobius"/>
    </source>
</evidence>
<proteinExistence type="predicted"/>